<proteinExistence type="predicted"/>
<comment type="caution">
    <text evidence="2">The sequence shown here is derived from an EMBL/GenBank/DDBJ whole genome shotgun (WGS) entry which is preliminary data.</text>
</comment>
<dbReference type="AlphaFoldDB" id="A0A9X0U821"/>
<evidence type="ECO:0000313" key="2">
    <source>
        <dbReference type="EMBL" id="MBB5331597.1"/>
    </source>
</evidence>
<organism evidence="2 3">
    <name type="scientific">Tunturiibacter gelidiferens</name>
    <dbReference type="NCBI Taxonomy" id="3069689"/>
    <lineage>
        <taxon>Bacteria</taxon>
        <taxon>Pseudomonadati</taxon>
        <taxon>Acidobacteriota</taxon>
        <taxon>Terriglobia</taxon>
        <taxon>Terriglobales</taxon>
        <taxon>Acidobacteriaceae</taxon>
        <taxon>Tunturiibacter</taxon>
    </lineage>
</organism>
<sequence length="242" mass="26052">MSSTLMTTNTIPEPSELSDALILASTGGLLDAFVYLNHGHVFANTMTGNVVLLGIAILGHQWREVVPHLVPILGFFAGVSSSRHLRTRSNRAVTIALAFEIITLFALGWMPASFPDTLFTAIVAYVAAFQVTSFRHVNQLSFNSTFITGNLRNAIEGVHDALDPFGTPDTREKGRAQGLALGLICLCFLAGAVLGAWAAPHLANRSLWLTEPLLFFVALRNLRRAAKPESPHVAAPNAVPSK</sequence>
<feature type="transmembrane region" description="Helical" evidence="1">
    <location>
        <begin position="179"/>
        <end position="199"/>
    </location>
</feature>
<feature type="transmembrane region" description="Helical" evidence="1">
    <location>
        <begin position="118"/>
        <end position="137"/>
    </location>
</feature>
<evidence type="ECO:0000256" key="1">
    <source>
        <dbReference type="SAM" id="Phobius"/>
    </source>
</evidence>
<dbReference type="InterPro" id="IPR010699">
    <property type="entry name" value="DUF1275"/>
</dbReference>
<accession>A0A9X0U821</accession>
<dbReference type="Proteomes" id="UP000535182">
    <property type="component" value="Unassembled WGS sequence"/>
</dbReference>
<dbReference type="RefSeq" id="WP_183981417.1">
    <property type="nucleotide sequence ID" value="NZ_JACHEB010000016.1"/>
</dbReference>
<reference evidence="2 3" key="1">
    <citation type="submission" date="2020-08" db="EMBL/GenBank/DDBJ databases">
        <title>Genomic Encyclopedia of Type Strains, Phase IV (KMG-V): Genome sequencing to study the core and pangenomes of soil and plant-associated prokaryotes.</title>
        <authorList>
            <person name="Whitman W."/>
        </authorList>
    </citation>
    <scope>NUCLEOTIDE SEQUENCE [LARGE SCALE GENOMIC DNA]</scope>
    <source>
        <strain evidence="2 3">X5P2</strain>
    </source>
</reference>
<keyword evidence="3" id="KW-1185">Reference proteome</keyword>
<gene>
    <name evidence="2" type="ORF">HDF14_005246</name>
</gene>
<dbReference type="Pfam" id="PF06912">
    <property type="entry name" value="DUF1275"/>
    <property type="match status" value="1"/>
</dbReference>
<protein>
    <submittedName>
        <fullName evidence="2">Uncharacterized membrane protein YoaK (UPF0700 family)</fullName>
    </submittedName>
</protein>
<dbReference type="PANTHER" id="PTHR37314:SF4">
    <property type="entry name" value="UPF0700 TRANSMEMBRANE PROTEIN YOAK"/>
    <property type="match status" value="1"/>
</dbReference>
<feature type="transmembrane region" description="Helical" evidence="1">
    <location>
        <begin position="92"/>
        <end position="112"/>
    </location>
</feature>
<keyword evidence="1" id="KW-1133">Transmembrane helix</keyword>
<keyword evidence="1" id="KW-0812">Transmembrane</keyword>
<dbReference type="EMBL" id="JACHEB010000016">
    <property type="protein sequence ID" value="MBB5331597.1"/>
    <property type="molecule type" value="Genomic_DNA"/>
</dbReference>
<dbReference type="PANTHER" id="PTHR37314">
    <property type="entry name" value="SLR0142 PROTEIN"/>
    <property type="match status" value="1"/>
</dbReference>
<keyword evidence="1" id="KW-0472">Membrane</keyword>
<evidence type="ECO:0000313" key="3">
    <source>
        <dbReference type="Proteomes" id="UP000535182"/>
    </source>
</evidence>
<name>A0A9X0U821_9BACT</name>